<accession>A0AAV2QHQ8</accession>
<dbReference type="GO" id="GO:0005615">
    <property type="term" value="C:extracellular space"/>
    <property type="evidence" value="ECO:0007669"/>
    <property type="project" value="TreeGrafter"/>
</dbReference>
<dbReference type="GO" id="GO:0031012">
    <property type="term" value="C:extracellular matrix"/>
    <property type="evidence" value="ECO:0007669"/>
    <property type="project" value="TreeGrafter"/>
</dbReference>
<feature type="non-terminal residue" evidence="4">
    <location>
        <position position="526"/>
    </location>
</feature>
<feature type="compositionally biased region" description="Basic and acidic residues" evidence="3">
    <location>
        <begin position="10"/>
        <end position="22"/>
    </location>
</feature>
<feature type="compositionally biased region" description="Polar residues" evidence="3">
    <location>
        <begin position="45"/>
        <end position="55"/>
    </location>
</feature>
<name>A0AAV2QHQ8_MEGNR</name>
<evidence type="ECO:0000313" key="4">
    <source>
        <dbReference type="EMBL" id="CAL4085600.1"/>
    </source>
</evidence>
<protein>
    <submittedName>
        <fullName evidence="4">Uncharacterized protein</fullName>
    </submittedName>
</protein>
<keyword evidence="1 2" id="KW-0193">Cuticle</keyword>
<feature type="compositionally biased region" description="Pro residues" evidence="3">
    <location>
        <begin position="482"/>
        <end position="491"/>
    </location>
</feature>
<gene>
    <name evidence="4" type="ORF">MNOR_LOCUS12757</name>
</gene>
<reference evidence="4 5" key="1">
    <citation type="submission" date="2024-05" db="EMBL/GenBank/DDBJ databases">
        <authorList>
            <person name="Wallberg A."/>
        </authorList>
    </citation>
    <scope>NUCLEOTIDE SEQUENCE [LARGE SCALE GENOMIC DNA]</scope>
</reference>
<dbReference type="Proteomes" id="UP001497623">
    <property type="component" value="Unassembled WGS sequence"/>
</dbReference>
<evidence type="ECO:0000313" key="5">
    <source>
        <dbReference type="Proteomes" id="UP001497623"/>
    </source>
</evidence>
<evidence type="ECO:0000256" key="1">
    <source>
        <dbReference type="ARBA" id="ARBA00022460"/>
    </source>
</evidence>
<dbReference type="EMBL" id="CAXKWB010007099">
    <property type="protein sequence ID" value="CAL4085600.1"/>
    <property type="molecule type" value="Genomic_DNA"/>
</dbReference>
<organism evidence="4 5">
    <name type="scientific">Meganyctiphanes norvegica</name>
    <name type="common">Northern krill</name>
    <name type="synonym">Thysanopoda norvegica</name>
    <dbReference type="NCBI Taxonomy" id="48144"/>
    <lineage>
        <taxon>Eukaryota</taxon>
        <taxon>Metazoa</taxon>
        <taxon>Ecdysozoa</taxon>
        <taxon>Arthropoda</taxon>
        <taxon>Crustacea</taxon>
        <taxon>Multicrustacea</taxon>
        <taxon>Malacostraca</taxon>
        <taxon>Eumalacostraca</taxon>
        <taxon>Eucarida</taxon>
        <taxon>Euphausiacea</taxon>
        <taxon>Euphausiidae</taxon>
        <taxon>Meganyctiphanes</taxon>
    </lineage>
</organism>
<dbReference type="PROSITE" id="PS51155">
    <property type="entry name" value="CHIT_BIND_RR_2"/>
    <property type="match status" value="1"/>
</dbReference>
<evidence type="ECO:0000256" key="3">
    <source>
        <dbReference type="SAM" id="MobiDB-lite"/>
    </source>
</evidence>
<comment type="caution">
    <text evidence="4">The sequence shown here is derived from an EMBL/GenBank/DDBJ whole genome shotgun (WGS) entry which is preliminary data.</text>
</comment>
<dbReference type="InterPro" id="IPR000618">
    <property type="entry name" value="Insect_cuticle"/>
</dbReference>
<feature type="compositionally biased region" description="Basic and acidic residues" evidence="3">
    <location>
        <begin position="33"/>
        <end position="44"/>
    </location>
</feature>
<proteinExistence type="predicted"/>
<feature type="region of interest" description="Disordered" evidence="3">
    <location>
        <begin position="1"/>
        <end position="55"/>
    </location>
</feature>
<dbReference type="Pfam" id="PF00379">
    <property type="entry name" value="Chitin_bind_4"/>
    <property type="match status" value="1"/>
</dbReference>
<dbReference type="GO" id="GO:0042302">
    <property type="term" value="F:structural constituent of cuticle"/>
    <property type="evidence" value="ECO:0007669"/>
    <property type="project" value="UniProtKB-UniRule"/>
</dbReference>
<keyword evidence="5" id="KW-1185">Reference proteome</keyword>
<feature type="non-terminal residue" evidence="4">
    <location>
        <position position="1"/>
    </location>
</feature>
<feature type="region of interest" description="Disordered" evidence="3">
    <location>
        <begin position="451"/>
        <end position="526"/>
    </location>
</feature>
<dbReference type="PANTHER" id="PTHR12236:SF79">
    <property type="entry name" value="CUTICULAR PROTEIN 50CB-RELATED"/>
    <property type="match status" value="1"/>
</dbReference>
<dbReference type="AlphaFoldDB" id="A0AAV2QHQ8"/>
<dbReference type="PANTHER" id="PTHR12236">
    <property type="entry name" value="STRUCTURAL CONTITUENT OF CUTICLE"/>
    <property type="match status" value="1"/>
</dbReference>
<evidence type="ECO:0000256" key="2">
    <source>
        <dbReference type="PROSITE-ProRule" id="PRU00497"/>
    </source>
</evidence>
<feature type="compositionally biased region" description="Low complexity" evidence="3">
    <location>
        <begin position="509"/>
        <end position="526"/>
    </location>
</feature>
<dbReference type="InterPro" id="IPR051217">
    <property type="entry name" value="Insect_Cuticle_Struc_Prot"/>
</dbReference>
<sequence>DQSLSATKHLQHEEYKPSLMKRDVHRHNTATLTDRKEDKVEENGNKNNNFPSTIRFSSKEELKEYLLNQSGSSPSEKFTQKEHSNFNKDVSTNVEMETHEELSYEKDSDSDEKLKTKTLYKHKTDEVKYNTSAIEERESYRLPVPEDYPHSNLPELSEVPLTGKITHIKVSVEYSNSSEAPSLELIRDDSGLFFLSGEVVDEKIKGVDLDDYIDINTSKAYPEYGLHLLNLTEPLYENEKSLVEVNNPETVNSTPFNSREGIETIIDFSPKRTANAFRSKKPNVSKSKLKLLMDKPKKIMTIIKAYGVDQYEPESVTGILVPTDDGKEEVFVSDNILAGSAFLLETLQQQQGHDDFADVASPHEEYLTSESRIIESSPVPMKGMPYQFGWIVDDEATANFQTRQEKGDNNGVVTGCYQVLEPTGLVRTVQYIADDGGFRILSLTNGPDKTPCPGLEEAGRLSQASANGGKTFERPKQTLPRPTAPPPPPTRRPSIAQPPLSANYNFQKSSSSSSSNYSSSNYSESN</sequence>